<dbReference type="AlphaFoldDB" id="A0A0J8BEH9"/>
<evidence type="ECO:0000256" key="2">
    <source>
        <dbReference type="SAM" id="SignalP"/>
    </source>
</evidence>
<feature type="signal peptide" evidence="2">
    <location>
        <begin position="1"/>
        <end position="26"/>
    </location>
</feature>
<evidence type="ECO:0000313" key="3">
    <source>
        <dbReference type="EMBL" id="KMS98367.1"/>
    </source>
</evidence>
<dbReference type="Gramene" id="KMS98367">
    <property type="protein sequence ID" value="KMS98367"/>
    <property type="gene ID" value="BVRB_4g093230"/>
</dbReference>
<dbReference type="Proteomes" id="UP000035740">
    <property type="component" value="Unassembled WGS sequence"/>
</dbReference>
<evidence type="ECO:0000313" key="4">
    <source>
        <dbReference type="Proteomes" id="UP000035740"/>
    </source>
</evidence>
<feature type="chain" id="PRO_5005294354" evidence="2">
    <location>
        <begin position="27"/>
        <end position="84"/>
    </location>
</feature>
<accession>A0A0J8BEH9</accession>
<name>A0A0J8BEH9_BETVV</name>
<dbReference type="EMBL" id="KQ090254">
    <property type="protein sequence ID" value="KMS98367.1"/>
    <property type="molecule type" value="Genomic_DNA"/>
</dbReference>
<feature type="compositionally biased region" description="Pro residues" evidence="1">
    <location>
        <begin position="45"/>
        <end position="63"/>
    </location>
</feature>
<feature type="region of interest" description="Disordered" evidence="1">
    <location>
        <begin position="39"/>
        <end position="72"/>
    </location>
</feature>
<proteinExistence type="predicted"/>
<keyword evidence="2" id="KW-0732">Signal</keyword>
<evidence type="ECO:0000256" key="1">
    <source>
        <dbReference type="SAM" id="MobiDB-lite"/>
    </source>
</evidence>
<protein>
    <submittedName>
        <fullName evidence="3">Uncharacterized protein</fullName>
    </submittedName>
</protein>
<organism evidence="3 4">
    <name type="scientific">Beta vulgaris subsp. vulgaris</name>
    <name type="common">Beet</name>
    <dbReference type="NCBI Taxonomy" id="3555"/>
    <lineage>
        <taxon>Eukaryota</taxon>
        <taxon>Viridiplantae</taxon>
        <taxon>Streptophyta</taxon>
        <taxon>Embryophyta</taxon>
        <taxon>Tracheophyta</taxon>
        <taxon>Spermatophyta</taxon>
        <taxon>Magnoliopsida</taxon>
        <taxon>eudicotyledons</taxon>
        <taxon>Gunneridae</taxon>
        <taxon>Pentapetalae</taxon>
        <taxon>Caryophyllales</taxon>
        <taxon>Chenopodiaceae</taxon>
        <taxon>Betoideae</taxon>
        <taxon>Beta</taxon>
    </lineage>
</organism>
<reference evidence="3 4" key="1">
    <citation type="journal article" date="2014" name="Nature">
        <title>The genome of the recently domesticated crop plant sugar beet (Beta vulgaris).</title>
        <authorList>
            <person name="Dohm J.C."/>
            <person name="Minoche A.E."/>
            <person name="Holtgrawe D."/>
            <person name="Capella-Gutierrez S."/>
            <person name="Zakrzewski F."/>
            <person name="Tafer H."/>
            <person name="Rupp O."/>
            <person name="Sorensen T.R."/>
            <person name="Stracke R."/>
            <person name="Reinhardt R."/>
            <person name="Goesmann A."/>
            <person name="Kraft T."/>
            <person name="Schulz B."/>
            <person name="Stadler P.F."/>
            <person name="Schmidt T."/>
            <person name="Gabaldon T."/>
            <person name="Lehrach H."/>
            <person name="Weisshaar B."/>
            <person name="Himmelbauer H."/>
        </authorList>
    </citation>
    <scope>NUCLEOTIDE SEQUENCE [LARGE SCALE GENOMIC DNA]</scope>
    <source>
        <tissue evidence="3">Taproot</tissue>
    </source>
</reference>
<gene>
    <name evidence="3" type="ORF">BVRB_4g093230</name>
</gene>
<keyword evidence="4" id="KW-1185">Reference proteome</keyword>
<sequence length="84" mass="9074">MGQEMRLFITTLVLFLVFTNDLGVEARLLDRKGRISVGVMVSEPPQTPDQPPSQPDQASPPEPIVGNGAGGGGGGYYDYDYFKN</sequence>